<evidence type="ECO:0000313" key="2">
    <source>
        <dbReference type="Proteomes" id="UP000028007"/>
    </source>
</evidence>
<dbReference type="AlphaFoldDB" id="A0A081PC65"/>
<name>A0A081PC65_9SPHI</name>
<organism evidence="1 2">
    <name type="scientific">Pedobacter antarcticus 4BY</name>
    <dbReference type="NCBI Taxonomy" id="1358423"/>
    <lineage>
        <taxon>Bacteria</taxon>
        <taxon>Pseudomonadati</taxon>
        <taxon>Bacteroidota</taxon>
        <taxon>Sphingobacteriia</taxon>
        <taxon>Sphingobacteriales</taxon>
        <taxon>Sphingobacteriaceae</taxon>
        <taxon>Pedobacter</taxon>
    </lineage>
</organism>
<evidence type="ECO:0000313" key="1">
    <source>
        <dbReference type="EMBL" id="KEQ28288.1"/>
    </source>
</evidence>
<sequence length="173" mass="19758">MKKSKKMSELLEEVRLWNTPAIGGYLLYRFTQGYVAGDSNGEAPIAIHHFIAIAILTSDKLKAPISNMRENLQSYVRSFEENRNSDILLGLQERIKEKFLYSWSSIDMAVANGLLFWDFDEARLYANPIEKKPSYGHAPKGQLKKDGEKAEILGKWFSQHDITSISSYLKILL</sequence>
<dbReference type="InterPro" id="IPR045390">
    <property type="entry name" value="ABC-3C_MC3"/>
</dbReference>
<comment type="caution">
    <text evidence="1">The sequence shown here is derived from an EMBL/GenBank/DDBJ whole genome shotgun (WGS) entry which is preliminary data.</text>
</comment>
<gene>
    <name evidence="1" type="ORF">N180_01245</name>
</gene>
<accession>A0A081PC65</accession>
<proteinExistence type="predicted"/>
<dbReference type="Pfam" id="PF20131">
    <property type="entry name" value="MC3"/>
    <property type="match status" value="1"/>
</dbReference>
<protein>
    <submittedName>
        <fullName evidence="1">Uncharacterized protein</fullName>
    </submittedName>
</protein>
<keyword evidence="2" id="KW-1185">Reference proteome</keyword>
<dbReference type="EMBL" id="JNFF01000117">
    <property type="protein sequence ID" value="KEQ28288.1"/>
    <property type="molecule type" value="Genomic_DNA"/>
</dbReference>
<dbReference type="Proteomes" id="UP000028007">
    <property type="component" value="Unassembled WGS sequence"/>
</dbReference>
<reference evidence="1 2" key="1">
    <citation type="journal article" date="1992" name="Int. J. Syst. Bacteriol.">
        <title>Sphingobacterium antarcticus sp. nov. a Psychrotrophic Bacterium from the Soils of Schirmacher Oasis, Antarctica.</title>
        <authorList>
            <person name="Shivaji S."/>
            <person name="Ray M.K."/>
            <person name="Rao N.S."/>
            <person name="Saiserr L."/>
            <person name="Jagannadham M.V."/>
            <person name="Kumar G.S."/>
            <person name="Reddy G."/>
            <person name="Bhargava P.M."/>
        </authorList>
    </citation>
    <scope>NUCLEOTIDE SEQUENCE [LARGE SCALE GENOMIC DNA]</scope>
    <source>
        <strain evidence="1 2">4BY</strain>
    </source>
</reference>